<gene>
    <name evidence="1" type="primary">Acey_s0029.g1902</name>
    <name evidence="1" type="ORF">Y032_0029g1902</name>
</gene>
<organism evidence="1 2">
    <name type="scientific">Ancylostoma ceylanicum</name>
    <dbReference type="NCBI Taxonomy" id="53326"/>
    <lineage>
        <taxon>Eukaryota</taxon>
        <taxon>Metazoa</taxon>
        <taxon>Ecdysozoa</taxon>
        <taxon>Nematoda</taxon>
        <taxon>Chromadorea</taxon>
        <taxon>Rhabditida</taxon>
        <taxon>Rhabditina</taxon>
        <taxon>Rhabditomorpha</taxon>
        <taxon>Strongyloidea</taxon>
        <taxon>Ancylostomatidae</taxon>
        <taxon>Ancylostomatinae</taxon>
        <taxon>Ancylostoma</taxon>
    </lineage>
</organism>
<dbReference type="OrthoDB" id="8064685at2759"/>
<name>A0A016URJ7_9BILA</name>
<reference evidence="2" key="1">
    <citation type="journal article" date="2015" name="Nat. Genet.">
        <title>The genome and transcriptome of the zoonotic hookworm Ancylostoma ceylanicum identify infection-specific gene families.</title>
        <authorList>
            <person name="Schwarz E.M."/>
            <person name="Hu Y."/>
            <person name="Antoshechkin I."/>
            <person name="Miller M.M."/>
            <person name="Sternberg P.W."/>
            <person name="Aroian R.V."/>
        </authorList>
    </citation>
    <scope>NUCLEOTIDE SEQUENCE</scope>
    <source>
        <strain evidence="2">HY135</strain>
    </source>
</reference>
<dbReference type="PANTHER" id="PTHR21301">
    <property type="entry name" value="REVERSE TRANSCRIPTASE"/>
    <property type="match status" value="1"/>
</dbReference>
<dbReference type="STRING" id="53326.A0A016URJ7"/>
<comment type="caution">
    <text evidence="1">The sequence shown here is derived from an EMBL/GenBank/DDBJ whole genome shotgun (WGS) entry which is preliminary data.</text>
</comment>
<dbReference type="PANTHER" id="PTHR21301:SF10">
    <property type="entry name" value="REVERSE TRANSCRIPTASE DOMAIN-CONTAINING PROTEIN"/>
    <property type="match status" value="1"/>
</dbReference>
<dbReference type="Proteomes" id="UP000024635">
    <property type="component" value="Unassembled WGS sequence"/>
</dbReference>
<dbReference type="EMBL" id="JARK01001365">
    <property type="protein sequence ID" value="EYC17840.1"/>
    <property type="molecule type" value="Genomic_DNA"/>
</dbReference>
<proteinExistence type="predicted"/>
<keyword evidence="2" id="KW-1185">Reference proteome</keyword>
<dbReference type="AlphaFoldDB" id="A0A016URJ7"/>
<accession>A0A016URJ7</accession>
<evidence type="ECO:0000313" key="1">
    <source>
        <dbReference type="EMBL" id="EYC17840.1"/>
    </source>
</evidence>
<sequence length="173" mass="19779">MNHPEAPTYYSLIKTHKFDQSVDLTEINISTIRMRPIISSCEGPSDRISWLLVKLLYIGTHIVNSEEFINAIKQCRVPKSACYVSYDAVSLYTNIDNDAAIKTLLELVSINSKEVSMCGFAISDIELLLEATLACNVFRFDNNFYAQRRGLAMRIRIAPLLAIIYLDHMRERR</sequence>
<evidence type="ECO:0000313" key="2">
    <source>
        <dbReference type="Proteomes" id="UP000024635"/>
    </source>
</evidence>
<evidence type="ECO:0008006" key="3">
    <source>
        <dbReference type="Google" id="ProtNLM"/>
    </source>
</evidence>
<protein>
    <recommendedName>
        <fullName evidence="3">Reverse transcriptase domain-containing protein</fullName>
    </recommendedName>
</protein>